<dbReference type="EMBL" id="JACCHS010000200">
    <property type="protein sequence ID" value="NYT47650.1"/>
    <property type="molecule type" value="Genomic_DNA"/>
</dbReference>
<comment type="caution">
    <text evidence="1">The sequence shown here is derived from an EMBL/GenBank/DDBJ whole genome shotgun (WGS) entry which is preliminary data.</text>
</comment>
<gene>
    <name evidence="1" type="ORF">H0A75_08980</name>
</gene>
<evidence type="ECO:0000313" key="2">
    <source>
        <dbReference type="Proteomes" id="UP000537890"/>
    </source>
</evidence>
<dbReference type="Proteomes" id="UP000537890">
    <property type="component" value="Unassembled WGS sequence"/>
</dbReference>
<organism evidence="1 2">
    <name type="scientific">Candidatus Methanofishera endochildressiae</name>
    <dbReference type="NCBI Taxonomy" id="2738884"/>
    <lineage>
        <taxon>Bacteria</taxon>
        <taxon>Pseudomonadati</taxon>
        <taxon>Pseudomonadota</taxon>
        <taxon>Gammaproteobacteria</taxon>
        <taxon>Candidatus Methanofishera</taxon>
    </lineage>
</organism>
<evidence type="ECO:0000313" key="1">
    <source>
        <dbReference type="EMBL" id="NYT47650.1"/>
    </source>
</evidence>
<reference evidence="1 2" key="1">
    <citation type="submission" date="2020-05" db="EMBL/GenBank/DDBJ databases">
        <title>Horizontal transmission and recombination maintain forever young bacterial symbiont genomes.</title>
        <authorList>
            <person name="Russell S.L."/>
            <person name="Pepper-Tunick E."/>
            <person name="Svedberg J."/>
            <person name="Byrne A."/>
            <person name="Ruelas Castillo J."/>
            <person name="Vollmers C."/>
            <person name="Beinart R.A."/>
            <person name="Corbett-Detig R."/>
        </authorList>
    </citation>
    <scope>NUCLEOTIDE SEQUENCE [LARGE SCALE GENOMIC DNA]</scope>
    <source>
        <strain evidence="1">4727-3</strain>
    </source>
</reference>
<protein>
    <submittedName>
        <fullName evidence="1">Uncharacterized protein</fullName>
    </submittedName>
</protein>
<dbReference type="AlphaFoldDB" id="A0A7Z0SFQ2"/>
<accession>A0A7Z0SFQ2</accession>
<sequence length="59" mass="6828">MPLSAIFQLYHWRPEREPTTMELATGKLYHLAASRLHPFVVQSRIGDIFLYELLGNPTT</sequence>
<proteinExistence type="predicted"/>
<name>A0A7Z0SFQ2_9GAMM</name>